<dbReference type="RefSeq" id="WP_284233024.1">
    <property type="nucleotide sequence ID" value="NZ_BSUL01000001.1"/>
</dbReference>
<dbReference type="GO" id="GO:0008703">
    <property type="term" value="F:5-amino-6-(5-phosphoribosylamino)uracil reductase activity"/>
    <property type="evidence" value="ECO:0007669"/>
    <property type="project" value="InterPro"/>
</dbReference>
<evidence type="ECO:0000313" key="3">
    <source>
        <dbReference type="Proteomes" id="UP001157160"/>
    </source>
</evidence>
<keyword evidence="3" id="KW-1185">Reference proteome</keyword>
<proteinExistence type="predicted"/>
<dbReference type="AlphaFoldDB" id="A0AA37UF70"/>
<gene>
    <name evidence="2" type="ORF">GCM10025874_24220</name>
</gene>
<dbReference type="InterPro" id="IPR002734">
    <property type="entry name" value="RibDG_C"/>
</dbReference>
<dbReference type="InterPro" id="IPR024072">
    <property type="entry name" value="DHFR-like_dom_sf"/>
</dbReference>
<protein>
    <submittedName>
        <fullName evidence="2">Deaminase</fullName>
    </submittedName>
</protein>
<dbReference type="Gene3D" id="3.40.430.10">
    <property type="entry name" value="Dihydrofolate Reductase, subunit A"/>
    <property type="match status" value="1"/>
</dbReference>
<dbReference type="EMBL" id="BSUL01000001">
    <property type="protein sequence ID" value="GMA29169.1"/>
    <property type="molecule type" value="Genomic_DNA"/>
</dbReference>
<dbReference type="GO" id="GO:0009231">
    <property type="term" value="P:riboflavin biosynthetic process"/>
    <property type="evidence" value="ECO:0007669"/>
    <property type="project" value="InterPro"/>
</dbReference>
<sequence length="184" mass="20691">MAELVYSMIMSADGYLNDANGGYDFAMPSDEVFAETLVLARETTLDIMGRRMYDEMAIWDEWIEHEQQDLRDYARAWADGDKIVVSHTIAEPRTARTRVVPELTVADVLRLKGEYDGRIAISGPTLAAPFIRAGLIDEFQLWAAPVLVGGGTRVLPDGVRLDLELLESKAYADGMTYARYRPRR</sequence>
<evidence type="ECO:0000259" key="1">
    <source>
        <dbReference type="Pfam" id="PF01872"/>
    </source>
</evidence>
<evidence type="ECO:0000313" key="2">
    <source>
        <dbReference type="EMBL" id="GMA29169.1"/>
    </source>
</evidence>
<reference evidence="2 3" key="1">
    <citation type="journal article" date="2014" name="Int. J. Syst. Evol. Microbiol.">
        <title>Complete genome sequence of Corynebacterium casei LMG S-19264T (=DSM 44701T), isolated from a smear-ripened cheese.</title>
        <authorList>
            <consortium name="US DOE Joint Genome Institute (JGI-PGF)"/>
            <person name="Walter F."/>
            <person name="Albersmeier A."/>
            <person name="Kalinowski J."/>
            <person name="Ruckert C."/>
        </authorList>
    </citation>
    <scope>NUCLEOTIDE SEQUENCE [LARGE SCALE GENOMIC DNA]</scope>
    <source>
        <strain evidence="2 3">NBRC 112289</strain>
    </source>
</reference>
<comment type="caution">
    <text evidence="2">The sequence shown here is derived from an EMBL/GenBank/DDBJ whole genome shotgun (WGS) entry which is preliminary data.</text>
</comment>
<accession>A0AA37UF70</accession>
<feature type="domain" description="Bacterial bifunctional deaminase-reductase C-terminal" evidence="1">
    <location>
        <begin position="4"/>
        <end position="176"/>
    </location>
</feature>
<name>A0AA37UF70_9MICO</name>
<organism evidence="2 3">
    <name type="scientific">Arenivirga flava</name>
    <dbReference type="NCBI Taxonomy" id="1930060"/>
    <lineage>
        <taxon>Bacteria</taxon>
        <taxon>Bacillati</taxon>
        <taxon>Actinomycetota</taxon>
        <taxon>Actinomycetes</taxon>
        <taxon>Micrococcales</taxon>
        <taxon>Microbacteriaceae</taxon>
        <taxon>Arenivirga</taxon>
    </lineage>
</organism>
<dbReference type="Pfam" id="PF01872">
    <property type="entry name" value="RibD_C"/>
    <property type="match status" value="1"/>
</dbReference>
<dbReference type="SUPFAM" id="SSF53597">
    <property type="entry name" value="Dihydrofolate reductase-like"/>
    <property type="match status" value="1"/>
</dbReference>
<dbReference type="Proteomes" id="UP001157160">
    <property type="component" value="Unassembled WGS sequence"/>
</dbReference>